<keyword evidence="3" id="KW-1185">Reference proteome</keyword>
<name>A0A1A9VXB1_GLOAU</name>
<sequence length="370" mass="39645">MLLYQHEVSAPLISKPTQKSANSNILPRSIKFLKTANFLLWKFFTCWKSCPLVTTSFVVDDEVDLCGRDFVNRLLYPHIPRRCILCRCVLGRYIHAVFVKGAAIVDVVMNGATIAGAVAPVVAFVISLKFVLTLGSAEKGSGVSGGSVLWSTTVLNCPLPDVVSQSIASASWSSNEICVVGIVVVNNDLDAAIAASRLMYCIISSVEKTKDERGLSVVGVLSCLLSNIVLLSVFSTSLSLGGLVTTDVVVGNDAFGVEVATLFAMNFIIIRIVEKEAKVGSGPWGNSISGCLLSNVVSRIVPSVISLFCILTACIAAINNKVKITTALKYRTINVKHIMRQNATSTLCVEVGPFNEKDEGNANINALEMH</sequence>
<dbReference type="AlphaFoldDB" id="A0A1A9VXB1"/>
<evidence type="ECO:0000256" key="1">
    <source>
        <dbReference type="SAM" id="Phobius"/>
    </source>
</evidence>
<keyword evidence="1" id="KW-0812">Transmembrane</keyword>
<accession>A0A1A9VXB1</accession>
<feature type="transmembrane region" description="Helical" evidence="1">
    <location>
        <begin position="214"/>
        <end position="234"/>
    </location>
</feature>
<dbReference type="VEuPathDB" id="VectorBase:GAUT050618"/>
<evidence type="ECO:0000313" key="2">
    <source>
        <dbReference type="EnsemblMetazoa" id="GAUT050618-PA"/>
    </source>
</evidence>
<organism evidence="2 3">
    <name type="scientific">Glossina austeni</name>
    <name type="common">Savannah tsetse fly</name>
    <dbReference type="NCBI Taxonomy" id="7395"/>
    <lineage>
        <taxon>Eukaryota</taxon>
        <taxon>Metazoa</taxon>
        <taxon>Ecdysozoa</taxon>
        <taxon>Arthropoda</taxon>
        <taxon>Hexapoda</taxon>
        <taxon>Insecta</taxon>
        <taxon>Pterygota</taxon>
        <taxon>Neoptera</taxon>
        <taxon>Endopterygota</taxon>
        <taxon>Diptera</taxon>
        <taxon>Brachycera</taxon>
        <taxon>Muscomorpha</taxon>
        <taxon>Hippoboscoidea</taxon>
        <taxon>Glossinidae</taxon>
        <taxon>Glossina</taxon>
    </lineage>
</organism>
<feature type="transmembrane region" description="Helical" evidence="1">
    <location>
        <begin position="84"/>
        <end position="105"/>
    </location>
</feature>
<reference evidence="2" key="1">
    <citation type="submission" date="2020-05" db="UniProtKB">
        <authorList>
            <consortium name="EnsemblMetazoa"/>
        </authorList>
    </citation>
    <scope>IDENTIFICATION</scope>
    <source>
        <strain evidence="2">TTRI</strain>
    </source>
</reference>
<protein>
    <submittedName>
        <fullName evidence="2">Uncharacterized protein</fullName>
    </submittedName>
</protein>
<feature type="transmembrane region" description="Helical" evidence="1">
    <location>
        <begin position="111"/>
        <end position="132"/>
    </location>
</feature>
<dbReference type="Proteomes" id="UP000078200">
    <property type="component" value="Unassembled WGS sequence"/>
</dbReference>
<keyword evidence="1" id="KW-1133">Transmembrane helix</keyword>
<evidence type="ECO:0000313" key="3">
    <source>
        <dbReference type="Proteomes" id="UP000078200"/>
    </source>
</evidence>
<keyword evidence="1" id="KW-0472">Membrane</keyword>
<proteinExistence type="predicted"/>
<dbReference type="EnsemblMetazoa" id="GAUT050618-RA">
    <property type="protein sequence ID" value="GAUT050618-PA"/>
    <property type="gene ID" value="GAUT050618"/>
</dbReference>